<reference evidence="2 3" key="1">
    <citation type="journal article" date="2015" name="Stand. Genomic Sci.">
        <title>Genomic Encyclopedia of Bacterial and Archaeal Type Strains, Phase III: the genomes of soil and plant-associated and newly described type strains.</title>
        <authorList>
            <person name="Whitman W.B."/>
            <person name="Woyke T."/>
            <person name="Klenk H.P."/>
            <person name="Zhou Y."/>
            <person name="Lilburn T.G."/>
            <person name="Beck B.J."/>
            <person name="De Vos P."/>
            <person name="Vandamme P."/>
            <person name="Eisen J.A."/>
            <person name="Garrity G."/>
            <person name="Hugenholtz P."/>
            <person name="Kyrpides N.C."/>
        </authorList>
    </citation>
    <scope>NUCLEOTIDE SEQUENCE [LARGE SCALE GENOMIC DNA]</scope>
    <source>
        <strain evidence="2 3">CGMCC 1.2546</strain>
    </source>
</reference>
<sequence>MADCCPNRYANSNPNGDIAKHKLAHRRSDSNSYRHSCRHIESLSVNPSKVRQPKDDVDALRQRRA</sequence>
<feature type="region of interest" description="Disordered" evidence="1">
    <location>
        <begin position="1"/>
        <end position="65"/>
    </location>
</feature>
<dbReference type="EMBL" id="VLKT01000067">
    <property type="protein sequence ID" value="TWI22255.1"/>
    <property type="molecule type" value="Genomic_DNA"/>
</dbReference>
<dbReference type="Proteomes" id="UP000317122">
    <property type="component" value="Unassembled WGS sequence"/>
</dbReference>
<organism evidence="2 3">
    <name type="scientific">Mesorhizobium tianshanense</name>
    <dbReference type="NCBI Taxonomy" id="39844"/>
    <lineage>
        <taxon>Bacteria</taxon>
        <taxon>Pseudomonadati</taxon>
        <taxon>Pseudomonadota</taxon>
        <taxon>Alphaproteobacteria</taxon>
        <taxon>Hyphomicrobiales</taxon>
        <taxon>Phyllobacteriaceae</taxon>
        <taxon>Mesorhizobium</taxon>
    </lineage>
</organism>
<gene>
    <name evidence="2" type="ORF">IQ26_06688</name>
</gene>
<dbReference type="AlphaFoldDB" id="A0A562MQP8"/>
<evidence type="ECO:0000313" key="3">
    <source>
        <dbReference type="Proteomes" id="UP000317122"/>
    </source>
</evidence>
<name>A0A562MQP8_9HYPH</name>
<feature type="compositionally biased region" description="Basic and acidic residues" evidence="1">
    <location>
        <begin position="52"/>
        <end position="65"/>
    </location>
</feature>
<accession>A0A562MQP8</accession>
<evidence type="ECO:0000256" key="1">
    <source>
        <dbReference type="SAM" id="MobiDB-lite"/>
    </source>
</evidence>
<evidence type="ECO:0000313" key="2">
    <source>
        <dbReference type="EMBL" id="TWI22255.1"/>
    </source>
</evidence>
<keyword evidence="3" id="KW-1185">Reference proteome</keyword>
<proteinExistence type="predicted"/>
<protein>
    <submittedName>
        <fullName evidence="2">Uncharacterized protein</fullName>
    </submittedName>
</protein>
<comment type="caution">
    <text evidence="2">The sequence shown here is derived from an EMBL/GenBank/DDBJ whole genome shotgun (WGS) entry which is preliminary data.</text>
</comment>